<reference evidence="3 4" key="1">
    <citation type="journal article" date="2012" name="PLoS Pathog.">
        <title>Diverse lifestyles and strategies of plant pathogenesis encoded in the genomes of eighteen Dothideomycetes fungi.</title>
        <authorList>
            <person name="Ohm R.A."/>
            <person name="Feau N."/>
            <person name="Henrissat B."/>
            <person name="Schoch C.L."/>
            <person name="Horwitz B.A."/>
            <person name="Barry K.W."/>
            <person name="Condon B.J."/>
            <person name="Copeland A.C."/>
            <person name="Dhillon B."/>
            <person name="Glaser F."/>
            <person name="Hesse C.N."/>
            <person name="Kosti I."/>
            <person name="LaButti K."/>
            <person name="Lindquist E.A."/>
            <person name="Lucas S."/>
            <person name="Salamov A.A."/>
            <person name="Bradshaw R.E."/>
            <person name="Ciuffetti L."/>
            <person name="Hamelin R.C."/>
            <person name="Kema G.H.J."/>
            <person name="Lawrence C."/>
            <person name="Scott J.A."/>
            <person name="Spatafora J.W."/>
            <person name="Turgeon B.G."/>
            <person name="de Wit P.J.G.M."/>
            <person name="Zhong S."/>
            <person name="Goodwin S.B."/>
            <person name="Grigoriev I.V."/>
        </authorList>
    </citation>
    <scope>NUCLEOTIDE SEQUENCE [LARGE SCALE GENOMIC DNA]</scope>
    <source>
        <strain evidence="3 4">UAMH 10762</strain>
    </source>
</reference>
<name>M2MLW4_BAUPA</name>
<evidence type="ECO:0000313" key="3">
    <source>
        <dbReference type="EMBL" id="EMC97661.1"/>
    </source>
</evidence>
<protein>
    <recommendedName>
        <fullName evidence="2">AHC1-like C2H2 zinc-finger domain-containing protein</fullName>
    </recommendedName>
</protein>
<dbReference type="Proteomes" id="UP000011761">
    <property type="component" value="Unassembled WGS sequence"/>
</dbReference>
<dbReference type="OrthoDB" id="5355528at2759"/>
<dbReference type="STRING" id="717646.M2MLW4"/>
<dbReference type="AlphaFoldDB" id="M2MLW4"/>
<evidence type="ECO:0000256" key="1">
    <source>
        <dbReference type="SAM" id="MobiDB-lite"/>
    </source>
</evidence>
<feature type="compositionally biased region" description="Basic and acidic residues" evidence="1">
    <location>
        <begin position="587"/>
        <end position="598"/>
    </location>
</feature>
<dbReference type="HOGENOM" id="CLU_016272_0_0_1"/>
<feature type="compositionally biased region" description="Polar residues" evidence="1">
    <location>
        <begin position="258"/>
        <end position="290"/>
    </location>
</feature>
<feature type="compositionally biased region" description="Polar residues" evidence="1">
    <location>
        <begin position="562"/>
        <end position="576"/>
    </location>
</feature>
<organism evidence="3 4">
    <name type="scientific">Baudoinia panamericana (strain UAMH 10762)</name>
    <name type="common">Angels' share fungus</name>
    <name type="synonym">Baudoinia compniacensis (strain UAMH 10762)</name>
    <dbReference type="NCBI Taxonomy" id="717646"/>
    <lineage>
        <taxon>Eukaryota</taxon>
        <taxon>Fungi</taxon>
        <taxon>Dikarya</taxon>
        <taxon>Ascomycota</taxon>
        <taxon>Pezizomycotina</taxon>
        <taxon>Dothideomycetes</taxon>
        <taxon>Dothideomycetidae</taxon>
        <taxon>Mycosphaerellales</taxon>
        <taxon>Teratosphaeriaceae</taxon>
        <taxon>Baudoinia</taxon>
    </lineage>
</organism>
<accession>M2MLW4</accession>
<feature type="region of interest" description="Disordered" evidence="1">
    <location>
        <begin position="641"/>
        <end position="664"/>
    </location>
</feature>
<dbReference type="GeneID" id="19117450"/>
<feature type="region of interest" description="Disordered" evidence="1">
    <location>
        <begin position="258"/>
        <end position="301"/>
    </location>
</feature>
<dbReference type="InterPro" id="IPR058706">
    <property type="entry name" value="zf-C2H2_AHC1-like"/>
</dbReference>
<feature type="compositionally biased region" description="Polar residues" evidence="1">
    <location>
        <begin position="485"/>
        <end position="500"/>
    </location>
</feature>
<feature type="region of interest" description="Disordered" evidence="1">
    <location>
        <begin position="479"/>
        <end position="617"/>
    </location>
</feature>
<dbReference type="OMA" id="IENEFNM"/>
<feature type="region of interest" description="Disordered" evidence="1">
    <location>
        <begin position="42"/>
        <end position="69"/>
    </location>
</feature>
<gene>
    <name evidence="3" type="ORF">BAUCODRAFT_88692</name>
</gene>
<dbReference type="EMBL" id="KB445554">
    <property type="protein sequence ID" value="EMC97661.1"/>
    <property type="molecule type" value="Genomic_DNA"/>
</dbReference>
<sequence length="664" mass="71708">MQSILRFTWCDQIAPKMQTGKSALESMRASPVMDMPVLNKLKRRRMDSPEPQSPTRAQPVKKQRIQEPACGQHSLPAVATARLPAKSEKEYLATAAPAVDDVACQTTTPPEPSKAQTTSMSNDISMTDAYLMVPATVQLSKLQQVIENEFNMQILLKHNELRLIEQELAKCQIALEQLRRCELRPYPGAETPSQSITHGTGPSLAPPAGYAQALYAAPHGVTDGPYTRHYRQWLLQDQLFDTTPLQSPAFVIDASHTAARSTRNTGTSRKSIQKSATLPSRASDPMQSLPNYPPAPKDKAAPMILRRSTDGRLVKLICNNCLRGNFSSIQGFLNHCRIAHKVDYKSHDAAAVDCGRVLNEEEAANLPPEAQAAVTVHKPGGSRSASTTSTPFKTQHLIHPLNLAQNAATLISPQVRDVRQPAPVAPMVFLPPTPGRPKPFTGSPQAPRLSAFFAKYNLGGDLEQAISAAKQKVDMSAEEVLSPQEIDSASPSTPAVTGSRSGLGVPRAGSLAPAGAHSRPQSRTGHREPAQRHRPSPLMPAPPKAHKTARTAHDEVPESPQDRSSYLSPHSHTADSNPGLVSDHDDDEHGSASEDEAPHSSVAHSLGPTRRDCTDSMDIDVTVDDDIDEHGVVIRRNSLLGPVDRGSRTTGSPSTRFGIGKDSA</sequence>
<keyword evidence="4" id="KW-1185">Reference proteome</keyword>
<feature type="domain" description="AHC1-like C2H2 zinc-finger" evidence="2">
    <location>
        <begin position="303"/>
        <end position="362"/>
    </location>
</feature>
<dbReference type="KEGG" id="bcom:BAUCODRAFT_88692"/>
<evidence type="ECO:0000313" key="4">
    <source>
        <dbReference type="Proteomes" id="UP000011761"/>
    </source>
</evidence>
<proteinExistence type="predicted"/>
<dbReference type="eggNOG" id="ENOG502S5YH">
    <property type="taxonomic scope" value="Eukaryota"/>
</dbReference>
<dbReference type="RefSeq" id="XP_007675525.1">
    <property type="nucleotide sequence ID" value="XM_007677335.1"/>
</dbReference>
<evidence type="ECO:0000259" key="2">
    <source>
        <dbReference type="Pfam" id="PF25909"/>
    </source>
</evidence>
<dbReference type="Pfam" id="PF25909">
    <property type="entry name" value="zf-C2H2_AHC1"/>
    <property type="match status" value="1"/>
</dbReference>